<sequence length="298" mass="32872">MQRIPSMQALRALESFARHGTVWKAADELNLTRSAVSHQLRLLERELGFQILNRIGTRIELTQQGLGYAADIRQALSAISGSASRYAGRGVSGAITVSSTPGFASNWLCNYISAFREAYPDVRISVVTPRRLDDVSNPDVDIFIAFGTGNWPNMQVERLMDTEFSPLCSPALLYKIGGLGEPEDVKKACLLHLTDHEDWQNWFALTGVDRDYAASGIIFSDMNLVFAAALSGQGIAMGDRFTCRHAMESGQLVRPFDIGISSQRSYYLVASEAKADSQAVVAFCYWLRSEMLEIDADA</sequence>
<keyword evidence="3" id="KW-0238">DNA-binding</keyword>
<dbReference type="InterPro" id="IPR000847">
    <property type="entry name" value="LysR_HTH_N"/>
</dbReference>
<dbReference type="AlphaFoldDB" id="A0A2U2DXD3"/>
<evidence type="ECO:0000256" key="3">
    <source>
        <dbReference type="ARBA" id="ARBA00023125"/>
    </source>
</evidence>
<comment type="caution">
    <text evidence="6">The sequence shown here is derived from an EMBL/GenBank/DDBJ whole genome shotgun (WGS) entry which is preliminary data.</text>
</comment>
<dbReference type="Proteomes" id="UP000245252">
    <property type="component" value="Unassembled WGS sequence"/>
</dbReference>
<evidence type="ECO:0000313" key="7">
    <source>
        <dbReference type="Proteomes" id="UP000245252"/>
    </source>
</evidence>
<dbReference type="GO" id="GO:0006351">
    <property type="term" value="P:DNA-templated transcription"/>
    <property type="evidence" value="ECO:0007669"/>
    <property type="project" value="TreeGrafter"/>
</dbReference>
<gene>
    <name evidence="6" type="ORF">DEM27_01365</name>
</gene>
<evidence type="ECO:0000256" key="4">
    <source>
        <dbReference type="ARBA" id="ARBA00023163"/>
    </source>
</evidence>
<dbReference type="Gene3D" id="1.10.10.10">
    <property type="entry name" value="Winged helix-like DNA-binding domain superfamily/Winged helix DNA-binding domain"/>
    <property type="match status" value="1"/>
</dbReference>
<evidence type="ECO:0000259" key="5">
    <source>
        <dbReference type="PROSITE" id="PS50931"/>
    </source>
</evidence>
<dbReference type="GO" id="GO:0003700">
    <property type="term" value="F:DNA-binding transcription factor activity"/>
    <property type="evidence" value="ECO:0007669"/>
    <property type="project" value="InterPro"/>
</dbReference>
<dbReference type="Pfam" id="PF03466">
    <property type="entry name" value="LysR_substrate"/>
    <property type="match status" value="1"/>
</dbReference>
<keyword evidence="7" id="KW-1185">Reference proteome</keyword>
<dbReference type="GO" id="GO:0043565">
    <property type="term" value="F:sequence-specific DNA binding"/>
    <property type="evidence" value="ECO:0007669"/>
    <property type="project" value="TreeGrafter"/>
</dbReference>
<dbReference type="InterPro" id="IPR036390">
    <property type="entry name" value="WH_DNA-bd_sf"/>
</dbReference>
<dbReference type="InterPro" id="IPR058163">
    <property type="entry name" value="LysR-type_TF_proteobact-type"/>
</dbReference>
<dbReference type="InterPro" id="IPR005119">
    <property type="entry name" value="LysR_subst-bd"/>
</dbReference>
<dbReference type="Pfam" id="PF00126">
    <property type="entry name" value="HTH_1"/>
    <property type="match status" value="1"/>
</dbReference>
<reference evidence="6 7" key="1">
    <citation type="submission" date="2018-05" db="EMBL/GenBank/DDBJ databases">
        <title>The draft genome of strain NS-104.</title>
        <authorList>
            <person name="Hang P."/>
            <person name="Jiang J."/>
        </authorList>
    </citation>
    <scope>NUCLEOTIDE SEQUENCE [LARGE SCALE GENOMIC DNA]</scope>
    <source>
        <strain evidence="6 7">NS-104</strain>
    </source>
</reference>
<dbReference type="RefSeq" id="WP_109456389.1">
    <property type="nucleotide sequence ID" value="NZ_QFBC01000001.1"/>
</dbReference>
<dbReference type="PANTHER" id="PTHR30537:SF74">
    <property type="entry name" value="HTH-TYPE TRANSCRIPTIONAL REGULATOR TRPI"/>
    <property type="match status" value="1"/>
</dbReference>
<proteinExistence type="inferred from homology"/>
<dbReference type="Gene3D" id="3.40.190.10">
    <property type="entry name" value="Periplasmic binding protein-like II"/>
    <property type="match status" value="2"/>
</dbReference>
<evidence type="ECO:0000313" key="6">
    <source>
        <dbReference type="EMBL" id="PWE57872.1"/>
    </source>
</evidence>
<dbReference type="InterPro" id="IPR036388">
    <property type="entry name" value="WH-like_DNA-bd_sf"/>
</dbReference>
<accession>A0A2U2DXD3</accession>
<feature type="domain" description="HTH lysR-type" evidence="5">
    <location>
        <begin position="5"/>
        <end position="62"/>
    </location>
</feature>
<dbReference type="PANTHER" id="PTHR30537">
    <property type="entry name" value="HTH-TYPE TRANSCRIPTIONAL REGULATOR"/>
    <property type="match status" value="1"/>
</dbReference>
<organism evidence="6 7">
    <name type="scientific">Metarhizobium album</name>
    <dbReference type="NCBI Taxonomy" id="2182425"/>
    <lineage>
        <taxon>Bacteria</taxon>
        <taxon>Pseudomonadati</taxon>
        <taxon>Pseudomonadota</taxon>
        <taxon>Alphaproteobacteria</taxon>
        <taxon>Hyphomicrobiales</taxon>
        <taxon>Rhizobiaceae</taxon>
        <taxon>Metarhizobium</taxon>
    </lineage>
</organism>
<dbReference type="PROSITE" id="PS50931">
    <property type="entry name" value="HTH_LYSR"/>
    <property type="match status" value="1"/>
</dbReference>
<dbReference type="EMBL" id="QFBC01000001">
    <property type="protein sequence ID" value="PWE57872.1"/>
    <property type="molecule type" value="Genomic_DNA"/>
</dbReference>
<name>A0A2U2DXD3_9HYPH</name>
<comment type="similarity">
    <text evidence="1">Belongs to the LysR transcriptional regulatory family.</text>
</comment>
<evidence type="ECO:0000256" key="1">
    <source>
        <dbReference type="ARBA" id="ARBA00009437"/>
    </source>
</evidence>
<keyword evidence="4" id="KW-0804">Transcription</keyword>
<keyword evidence="2" id="KW-0805">Transcription regulation</keyword>
<dbReference type="CDD" id="cd08432">
    <property type="entry name" value="PBP2_GcdR_TrpI_HvrB_AmpR_like"/>
    <property type="match status" value="1"/>
</dbReference>
<protein>
    <submittedName>
        <fullName evidence="6">Transcriptional regulator</fullName>
    </submittedName>
</protein>
<dbReference type="SUPFAM" id="SSF53850">
    <property type="entry name" value="Periplasmic binding protein-like II"/>
    <property type="match status" value="1"/>
</dbReference>
<dbReference type="OrthoDB" id="9793571at2"/>
<dbReference type="SUPFAM" id="SSF46785">
    <property type="entry name" value="Winged helix' DNA-binding domain"/>
    <property type="match status" value="1"/>
</dbReference>
<evidence type="ECO:0000256" key="2">
    <source>
        <dbReference type="ARBA" id="ARBA00023015"/>
    </source>
</evidence>